<dbReference type="Proteomes" id="UP000019402">
    <property type="component" value="Unassembled WGS sequence"/>
</dbReference>
<evidence type="ECO:0000313" key="7">
    <source>
        <dbReference type="Proteomes" id="UP000019402"/>
    </source>
</evidence>
<evidence type="ECO:0000256" key="1">
    <source>
        <dbReference type="ARBA" id="ARBA00022553"/>
    </source>
</evidence>
<dbReference type="AlphaFoldDB" id="W7YPS2"/>
<dbReference type="GO" id="GO:0043565">
    <property type="term" value="F:sequence-specific DNA binding"/>
    <property type="evidence" value="ECO:0007669"/>
    <property type="project" value="InterPro"/>
</dbReference>
<dbReference type="eggNOG" id="COG2207">
    <property type="taxonomic scope" value="Bacteria"/>
</dbReference>
<dbReference type="Pfam" id="PF07494">
    <property type="entry name" value="Reg_prop"/>
    <property type="match status" value="3"/>
</dbReference>
<reference evidence="6 7" key="1">
    <citation type="journal article" date="2014" name="Genome Announc.">
        <title>Draft Genome Sequence of Cytophaga fermentans JCM 21142T, a Facultative Anaerobe Isolated from Marine Mud.</title>
        <authorList>
            <person name="Starns D."/>
            <person name="Oshima K."/>
            <person name="Suda W."/>
            <person name="Iino T."/>
            <person name="Yuki M."/>
            <person name="Inoue J."/>
            <person name="Kitamura K."/>
            <person name="Iida T."/>
            <person name="Darby A."/>
            <person name="Hattori M."/>
            <person name="Ohkuma M."/>
        </authorList>
    </citation>
    <scope>NUCLEOTIDE SEQUENCE [LARGE SCALE GENOMIC DNA]</scope>
    <source>
        <strain evidence="6 7">JCM 21142</strain>
    </source>
</reference>
<dbReference type="InterPro" id="IPR015943">
    <property type="entry name" value="WD40/YVTN_repeat-like_dom_sf"/>
</dbReference>
<dbReference type="GO" id="GO:0000155">
    <property type="term" value="F:phosphorelay sensor kinase activity"/>
    <property type="evidence" value="ECO:0007669"/>
    <property type="project" value="TreeGrafter"/>
</dbReference>
<keyword evidence="7" id="KW-1185">Reference proteome</keyword>
<sequence>MPPICGEEYNMSSLTSQDGLFSDRVFKSFRDKNGYLWILGINGVARYDGKYITNYKPSNTISYHYIKGTRFYSIFQDKKDNIWVGGKGGLSRYEPSKDTFIPFPIGEKGLKDVRLIEHYRDSTIWVSCVKSENYLINIYTQEVNKQAEKYLFTSSLKDRNGNIWLSTKKGNILKNYEHTGLQFKSGINDICFTPSGNLYIATNSGVEVVKNILNQKDGFNGSKALVTPKLWLSNRNVHALEYFEGSVWAGTNNGLNRLVLDKAELPEYIEDYYSQPRNPFSLTNNLIHDITCDREGILWICTYGGLNKLDPSVQWFNSFRYDPEENNTLHDSYIFPIHGDKQGNIWMGSYTSGLSKYNTGEKKFKWFHKDNSRLASNHITQIYCDYQGSTWISTTDNVCIYSMGRMLPVKFTNTKSNLQNNVNSIIQHPEGDYWLGTKDKVFKIEKIDVDHYKVMREIELKGSGSIISLFVDHYNRIWVGTSKGLYLIENSGELKPIPYKKAQYPVFRSNIFQAIGADVDGNMWFGSEIGVYYLKNDSVFKNAPHKVKFKGFFEEDGLTSNYVSGILPGKNGEMWFSSWKGVMKYDPKGIGIGSFIPYSFKEGLVSEKYNRNGYYLDSISNTAYFGSANGVNYLSIDKEFKESDVFNVLIHNISVDGKDIEVIHDKENVFAEISTFGGIGQLQVLYSSSSLLSPPKQLFAWKLEGRDEDWTYTRNRELLFQELGVGDYSLVIRPVSPHAGLESSVYITIKIKSVVYRVLFGFLIVILIILLIYYLNRFKQLNEPQEKYIYSKLSSDKSSEIVERLNRIMKEQKPYLNPELTVNELAEMVGINSVKLSQVLNDFLQTRFYEYVNRFRVEEFVVCLEKEENQIMTLLGLSEKCGFSSKSSFYRFFKQEKGTTPAQFAKNLKKQ</sequence>
<comment type="caution">
    <text evidence="6">The sequence shown here is derived from an EMBL/GenBank/DDBJ whole genome shotgun (WGS) entry which is preliminary data.</text>
</comment>
<evidence type="ECO:0000256" key="3">
    <source>
        <dbReference type="ARBA" id="ARBA00023163"/>
    </source>
</evidence>
<dbReference type="Pfam" id="PF12833">
    <property type="entry name" value="HTH_18"/>
    <property type="match status" value="1"/>
</dbReference>
<keyword evidence="4" id="KW-1133">Transmembrane helix</keyword>
<keyword evidence="4" id="KW-0472">Membrane</keyword>
<dbReference type="GO" id="GO:0003700">
    <property type="term" value="F:DNA-binding transcription factor activity"/>
    <property type="evidence" value="ECO:0007669"/>
    <property type="project" value="InterPro"/>
</dbReference>
<dbReference type="InterPro" id="IPR009057">
    <property type="entry name" value="Homeodomain-like_sf"/>
</dbReference>
<dbReference type="PANTHER" id="PTHR43547:SF2">
    <property type="entry name" value="HYBRID SIGNAL TRANSDUCTION HISTIDINE KINASE C"/>
    <property type="match status" value="1"/>
</dbReference>
<dbReference type="PROSITE" id="PS01124">
    <property type="entry name" value="HTH_ARAC_FAMILY_2"/>
    <property type="match status" value="1"/>
</dbReference>
<feature type="transmembrane region" description="Helical" evidence="4">
    <location>
        <begin position="754"/>
        <end position="775"/>
    </location>
</feature>
<keyword evidence="6" id="KW-0238">DNA-binding</keyword>
<dbReference type="Gene3D" id="2.130.10.10">
    <property type="entry name" value="YVTN repeat-like/Quinoprotein amine dehydrogenase"/>
    <property type="match status" value="2"/>
</dbReference>
<dbReference type="InterPro" id="IPR018060">
    <property type="entry name" value="HTH_AraC"/>
</dbReference>
<dbReference type="EMBL" id="BAMD01000045">
    <property type="protein sequence ID" value="GAF04434.1"/>
    <property type="molecule type" value="Genomic_DNA"/>
</dbReference>
<dbReference type="PANTHER" id="PTHR43547">
    <property type="entry name" value="TWO-COMPONENT HISTIDINE KINASE"/>
    <property type="match status" value="1"/>
</dbReference>
<protein>
    <submittedName>
        <fullName evidence="6">DNA-binding transcriptional regulator MelR</fullName>
    </submittedName>
</protein>
<name>W7YPS2_9BACT</name>
<dbReference type="SUPFAM" id="SSF63829">
    <property type="entry name" value="Calcium-dependent phosphotriesterase"/>
    <property type="match status" value="2"/>
</dbReference>
<dbReference type="Gene3D" id="2.60.40.10">
    <property type="entry name" value="Immunoglobulins"/>
    <property type="match status" value="1"/>
</dbReference>
<accession>W7YPS2</accession>
<evidence type="ECO:0000259" key="5">
    <source>
        <dbReference type="PROSITE" id="PS01124"/>
    </source>
</evidence>
<proteinExistence type="predicted"/>
<keyword evidence="1" id="KW-0597">Phosphoprotein</keyword>
<dbReference type="InterPro" id="IPR011110">
    <property type="entry name" value="Reg_prop"/>
</dbReference>
<organism evidence="6 7">
    <name type="scientific">Saccharicrinis fermentans DSM 9555 = JCM 21142</name>
    <dbReference type="NCBI Taxonomy" id="869213"/>
    <lineage>
        <taxon>Bacteria</taxon>
        <taxon>Pseudomonadati</taxon>
        <taxon>Bacteroidota</taxon>
        <taxon>Bacteroidia</taxon>
        <taxon>Marinilabiliales</taxon>
        <taxon>Marinilabiliaceae</taxon>
        <taxon>Saccharicrinis</taxon>
    </lineage>
</organism>
<evidence type="ECO:0000256" key="4">
    <source>
        <dbReference type="SAM" id="Phobius"/>
    </source>
</evidence>
<dbReference type="InterPro" id="IPR013783">
    <property type="entry name" value="Ig-like_fold"/>
</dbReference>
<feature type="domain" description="HTH araC/xylS-type" evidence="5">
    <location>
        <begin position="806"/>
        <end position="907"/>
    </location>
</feature>
<keyword evidence="4" id="KW-0812">Transmembrane</keyword>
<evidence type="ECO:0000256" key="2">
    <source>
        <dbReference type="ARBA" id="ARBA00023015"/>
    </source>
</evidence>
<keyword evidence="3" id="KW-0804">Transcription</keyword>
<gene>
    <name evidence="6" type="ORF">JCM21142_83138</name>
</gene>
<dbReference type="eggNOG" id="COG3292">
    <property type="taxonomic scope" value="Bacteria"/>
</dbReference>
<dbReference type="SUPFAM" id="SSF46689">
    <property type="entry name" value="Homeodomain-like"/>
    <property type="match status" value="1"/>
</dbReference>
<dbReference type="Gene3D" id="1.10.10.60">
    <property type="entry name" value="Homeodomain-like"/>
    <property type="match status" value="2"/>
</dbReference>
<evidence type="ECO:0000313" key="6">
    <source>
        <dbReference type="EMBL" id="GAF04434.1"/>
    </source>
</evidence>
<dbReference type="SMART" id="SM00342">
    <property type="entry name" value="HTH_ARAC"/>
    <property type="match status" value="1"/>
</dbReference>
<dbReference type="STRING" id="869213.GCA_000517085_03809"/>
<keyword evidence="2" id="KW-0805">Transcription regulation</keyword>